<proteinExistence type="predicted"/>
<reference evidence="2 3" key="1">
    <citation type="journal article" date="2019" name="Nat. Plants">
        <title>Genome sequencing of Musa balbisiana reveals subgenome evolution and function divergence in polyploid bananas.</title>
        <authorList>
            <person name="Yao X."/>
        </authorList>
    </citation>
    <scope>NUCLEOTIDE SEQUENCE [LARGE SCALE GENOMIC DNA]</scope>
    <source>
        <strain evidence="3">cv. DH-PKW</strain>
        <tissue evidence="2">Leaves</tissue>
    </source>
</reference>
<dbReference type="Gene3D" id="1.25.10.10">
    <property type="entry name" value="Leucine-rich Repeat Variant"/>
    <property type="match status" value="1"/>
</dbReference>
<dbReference type="Proteomes" id="UP000317650">
    <property type="component" value="Chromosome 8"/>
</dbReference>
<feature type="compositionally biased region" description="Polar residues" evidence="1">
    <location>
        <begin position="262"/>
        <end position="272"/>
    </location>
</feature>
<comment type="caution">
    <text evidence="2">The sequence shown here is derived from an EMBL/GenBank/DDBJ whole genome shotgun (WGS) entry which is preliminary data.</text>
</comment>
<dbReference type="AlphaFoldDB" id="A0A4S8K147"/>
<accession>A0A4S8K147</accession>
<dbReference type="PANTHER" id="PTHR12984:SF6">
    <property type="entry name" value="SCY1-LIKE PROTEIN 2"/>
    <property type="match status" value="1"/>
</dbReference>
<sequence>MGYSRLQKPWIFSTTKPILFIELYLLRLYFLSVTLADSFFLQIKNDFELSTLPALLPVLSSASGKTLLLIVKQAELIIHKASQDDLISYVLPLFVRAYDDSDPRIQEEVLRRTVPLARQLDMQLVNQAMVLRVHGLALKTTVAAICATGTTEHAHFWFCWVFIFFSLFNQRMRVNALHCLRELVSALEINLRFWTSCKRFNFVPLSTTRHPPSCAHWEWQILFINSKIEEKRGATVSDSAASQVKVSSASANELRSEPLPKSSAQNSLTKSRPSCDEDWCPTVKKTTNAWLPMEFSHQPEQSFLILQSAPYPAIPWQSLMAVPIHQTSMACAPVDIEWPPSNSYSGFGAQLRVLMRSRTLQRFSLVLSTIWILLPIGHQSQAILQAI</sequence>
<evidence type="ECO:0000313" key="3">
    <source>
        <dbReference type="Proteomes" id="UP000317650"/>
    </source>
</evidence>
<evidence type="ECO:0000256" key="1">
    <source>
        <dbReference type="SAM" id="MobiDB-lite"/>
    </source>
</evidence>
<dbReference type="EMBL" id="PYDT01000002">
    <property type="protein sequence ID" value="THU68431.1"/>
    <property type="molecule type" value="Genomic_DNA"/>
</dbReference>
<keyword evidence="3" id="KW-1185">Reference proteome</keyword>
<dbReference type="InterPro" id="IPR051177">
    <property type="entry name" value="CIK-Related_Protein"/>
</dbReference>
<name>A0A4S8K147_MUSBA</name>
<dbReference type="InterPro" id="IPR011989">
    <property type="entry name" value="ARM-like"/>
</dbReference>
<evidence type="ECO:0000313" key="2">
    <source>
        <dbReference type="EMBL" id="THU68431.1"/>
    </source>
</evidence>
<protein>
    <submittedName>
        <fullName evidence="2">Uncharacterized protein</fullName>
    </submittedName>
</protein>
<feature type="region of interest" description="Disordered" evidence="1">
    <location>
        <begin position="249"/>
        <end position="273"/>
    </location>
</feature>
<gene>
    <name evidence="2" type="ORF">C4D60_Mb08t03820</name>
</gene>
<dbReference type="PANTHER" id="PTHR12984">
    <property type="entry name" value="SCY1-RELATED S/T PROTEIN KINASE-LIKE"/>
    <property type="match status" value="1"/>
</dbReference>
<dbReference type="STRING" id="52838.A0A4S8K147"/>
<organism evidence="2 3">
    <name type="scientific">Musa balbisiana</name>
    <name type="common">Banana</name>
    <dbReference type="NCBI Taxonomy" id="52838"/>
    <lineage>
        <taxon>Eukaryota</taxon>
        <taxon>Viridiplantae</taxon>
        <taxon>Streptophyta</taxon>
        <taxon>Embryophyta</taxon>
        <taxon>Tracheophyta</taxon>
        <taxon>Spermatophyta</taxon>
        <taxon>Magnoliopsida</taxon>
        <taxon>Liliopsida</taxon>
        <taxon>Zingiberales</taxon>
        <taxon>Musaceae</taxon>
        <taxon>Musa</taxon>
    </lineage>
</organism>